<organism evidence="1 2">
    <name type="scientific">Araneus ventricosus</name>
    <name type="common">Orbweaver spider</name>
    <name type="synonym">Epeira ventricosa</name>
    <dbReference type="NCBI Taxonomy" id="182803"/>
    <lineage>
        <taxon>Eukaryota</taxon>
        <taxon>Metazoa</taxon>
        <taxon>Ecdysozoa</taxon>
        <taxon>Arthropoda</taxon>
        <taxon>Chelicerata</taxon>
        <taxon>Arachnida</taxon>
        <taxon>Araneae</taxon>
        <taxon>Araneomorphae</taxon>
        <taxon>Entelegynae</taxon>
        <taxon>Araneoidea</taxon>
        <taxon>Araneidae</taxon>
        <taxon>Araneus</taxon>
    </lineage>
</organism>
<gene>
    <name evidence="1" type="ORF">AVEN_86469_1</name>
</gene>
<dbReference type="AlphaFoldDB" id="A0A4Y2T761"/>
<evidence type="ECO:0000313" key="2">
    <source>
        <dbReference type="Proteomes" id="UP000499080"/>
    </source>
</evidence>
<reference evidence="1 2" key="1">
    <citation type="journal article" date="2019" name="Sci. Rep.">
        <title>Orb-weaving spider Araneus ventricosus genome elucidates the spidroin gene catalogue.</title>
        <authorList>
            <person name="Kono N."/>
            <person name="Nakamura H."/>
            <person name="Ohtoshi R."/>
            <person name="Moran D.A.P."/>
            <person name="Shinohara A."/>
            <person name="Yoshida Y."/>
            <person name="Fujiwara M."/>
            <person name="Mori M."/>
            <person name="Tomita M."/>
            <person name="Arakawa K."/>
        </authorList>
    </citation>
    <scope>NUCLEOTIDE SEQUENCE [LARGE SCALE GENOMIC DNA]</scope>
</reference>
<dbReference type="EMBL" id="BGPR01026600">
    <property type="protein sequence ID" value="GBN96458.1"/>
    <property type="molecule type" value="Genomic_DNA"/>
</dbReference>
<sequence>MALSEDLSNPSVTLFMPATATCTAYEPVLDKYRLLLENLSFVEQRERCYDWAERTLNRTDVNLEDAFWIRIKTVADVRN</sequence>
<dbReference type="Proteomes" id="UP000499080">
    <property type="component" value="Unassembled WGS sequence"/>
</dbReference>
<protein>
    <submittedName>
        <fullName evidence="1">Uncharacterized protein</fullName>
    </submittedName>
</protein>
<proteinExistence type="predicted"/>
<accession>A0A4Y2T761</accession>
<comment type="caution">
    <text evidence="1">The sequence shown here is derived from an EMBL/GenBank/DDBJ whole genome shotgun (WGS) entry which is preliminary data.</text>
</comment>
<evidence type="ECO:0000313" key="1">
    <source>
        <dbReference type="EMBL" id="GBN96458.1"/>
    </source>
</evidence>
<keyword evidence="2" id="KW-1185">Reference proteome</keyword>
<name>A0A4Y2T761_ARAVE</name>